<sequence>MFLRVLEMVLPVLILLLLGCWCRFRQIFDHGGLMGLKSVISNIALPVVLFNAFFTAKYSLTVAMLFVAVYIGFCLTMAAGFGLRRLAAPYGKFMPFLLSGAEGGMLGYALYGLLTGEQSGFAAVDLGQTVFAYTAFLAVLKSTDGQTLSARMMLRNMVTNRCFVGMLLGIILGVAGLGTFVAGSPVSGIVFGSISAITAPTSALVLLVVGYELNLKKSLLKPVAITVLSRLILMGILLVMISMLIFSIVPYDKNLHLALMVLYALPAPFIIPLFSDVGKDGEYISTTLSLHTLCTMLLFVAIAAYAVA</sequence>
<dbReference type="PANTHER" id="PTHR36838">
    <property type="entry name" value="AUXIN EFFLUX CARRIER FAMILY PROTEIN"/>
    <property type="match status" value="1"/>
</dbReference>
<feature type="transmembrane region" description="Helical" evidence="2">
    <location>
        <begin position="60"/>
        <end position="81"/>
    </location>
</feature>
<feature type="transmembrane region" description="Helical" evidence="2">
    <location>
        <begin position="120"/>
        <end position="140"/>
    </location>
</feature>
<accession>A0A174U7D2</accession>
<protein>
    <submittedName>
        <fullName evidence="3">Membrane transport protein</fullName>
    </submittedName>
</protein>
<feature type="transmembrane region" description="Helical" evidence="2">
    <location>
        <begin position="93"/>
        <end position="114"/>
    </location>
</feature>
<feature type="transmembrane region" description="Helical" evidence="2">
    <location>
        <begin position="223"/>
        <end position="249"/>
    </location>
</feature>
<keyword evidence="2" id="KW-1133">Transmembrane helix</keyword>
<feature type="transmembrane region" description="Helical" evidence="2">
    <location>
        <begin position="189"/>
        <end position="211"/>
    </location>
</feature>
<feature type="transmembrane region" description="Helical" evidence="2">
    <location>
        <begin position="6"/>
        <end position="24"/>
    </location>
</feature>
<keyword evidence="1" id="KW-0813">Transport</keyword>
<feature type="transmembrane region" description="Helical" evidence="2">
    <location>
        <begin position="255"/>
        <end position="275"/>
    </location>
</feature>
<dbReference type="RefSeq" id="WP_024729908.1">
    <property type="nucleotide sequence ID" value="NZ_CABIWA010000001.1"/>
</dbReference>
<name>A0A174U7D2_9FIRM</name>
<feature type="transmembrane region" description="Helical" evidence="2">
    <location>
        <begin position="287"/>
        <end position="307"/>
    </location>
</feature>
<dbReference type="PANTHER" id="PTHR36838:SF3">
    <property type="entry name" value="TRANSPORTER AUXIN EFFLUX CARRIER EC FAMILY"/>
    <property type="match status" value="1"/>
</dbReference>
<evidence type="ECO:0000256" key="1">
    <source>
        <dbReference type="ARBA" id="ARBA00022448"/>
    </source>
</evidence>
<reference evidence="3 4" key="1">
    <citation type="submission" date="2015-09" db="EMBL/GenBank/DDBJ databases">
        <authorList>
            <consortium name="Pathogen Informatics"/>
        </authorList>
    </citation>
    <scope>NUCLEOTIDE SEQUENCE [LARGE SCALE GENOMIC DNA]</scope>
    <source>
        <strain evidence="3 4">2789STDY5834939</strain>
    </source>
</reference>
<dbReference type="AlphaFoldDB" id="A0A174U7D2"/>
<evidence type="ECO:0000313" key="3">
    <source>
        <dbReference type="EMBL" id="CUQ18162.1"/>
    </source>
</evidence>
<feature type="transmembrane region" description="Helical" evidence="2">
    <location>
        <begin position="161"/>
        <end position="183"/>
    </location>
</feature>
<keyword evidence="2" id="KW-0812">Transmembrane</keyword>
<dbReference type="PROSITE" id="PS51257">
    <property type="entry name" value="PROKAR_LIPOPROTEIN"/>
    <property type="match status" value="1"/>
</dbReference>
<proteinExistence type="predicted"/>
<organism evidence="3 4">
    <name type="scientific">Anaerotruncus colihominis</name>
    <dbReference type="NCBI Taxonomy" id="169435"/>
    <lineage>
        <taxon>Bacteria</taxon>
        <taxon>Bacillati</taxon>
        <taxon>Bacillota</taxon>
        <taxon>Clostridia</taxon>
        <taxon>Eubacteriales</taxon>
        <taxon>Oscillospiraceae</taxon>
        <taxon>Anaerotruncus</taxon>
    </lineage>
</organism>
<keyword evidence="2" id="KW-0472">Membrane</keyword>
<evidence type="ECO:0000256" key="2">
    <source>
        <dbReference type="SAM" id="Phobius"/>
    </source>
</evidence>
<feature type="transmembrane region" description="Helical" evidence="2">
    <location>
        <begin position="36"/>
        <end position="54"/>
    </location>
</feature>
<evidence type="ECO:0000313" key="4">
    <source>
        <dbReference type="Proteomes" id="UP000095765"/>
    </source>
</evidence>
<dbReference type="EMBL" id="CZBE01000033">
    <property type="protein sequence ID" value="CUQ18162.1"/>
    <property type="molecule type" value="Genomic_DNA"/>
</dbReference>
<dbReference type="Proteomes" id="UP000095765">
    <property type="component" value="Unassembled WGS sequence"/>
</dbReference>
<gene>
    <name evidence="3" type="ORF">ERS852551_03446</name>
</gene>